<dbReference type="EMBL" id="RBUG01000106">
    <property type="protein sequence ID" value="RMU71426.1"/>
    <property type="molecule type" value="Genomic_DNA"/>
</dbReference>
<dbReference type="Proteomes" id="UP000271152">
    <property type="component" value="Unassembled WGS sequence"/>
</dbReference>
<feature type="region of interest" description="Disordered" evidence="1">
    <location>
        <begin position="227"/>
        <end position="246"/>
    </location>
</feature>
<name>A0A3M5WLX1_9PSED</name>
<evidence type="ECO:0000256" key="1">
    <source>
        <dbReference type="SAM" id="MobiDB-lite"/>
    </source>
</evidence>
<comment type="caution">
    <text evidence="2">The sequence shown here is derived from an EMBL/GenBank/DDBJ whole genome shotgun (WGS) entry which is preliminary data.</text>
</comment>
<proteinExistence type="predicted"/>
<gene>
    <name evidence="2" type="ORF">ALP23_05355</name>
</gene>
<organism evidence="2 3">
    <name type="scientific">Pseudomonas syringae pv. apii</name>
    <dbReference type="NCBI Taxonomy" id="81036"/>
    <lineage>
        <taxon>Bacteria</taxon>
        <taxon>Pseudomonadati</taxon>
        <taxon>Pseudomonadota</taxon>
        <taxon>Gammaproteobacteria</taxon>
        <taxon>Pseudomonadales</taxon>
        <taxon>Pseudomonadaceae</taxon>
        <taxon>Pseudomonas</taxon>
    </lineage>
</organism>
<dbReference type="AlphaFoldDB" id="A0A3M5WLX1"/>
<evidence type="ECO:0000313" key="3">
    <source>
        <dbReference type="Proteomes" id="UP000271152"/>
    </source>
</evidence>
<sequence length="308" mass="34283">MLPFFVVGRCLRGSKRCQQAFDAFGEGCFDLVRLARCIAAQRGHGAPRAKVVTMLPGQVVINELRWIDAGRFRHGLRDGAGCRLGHQVGFGSEMLVEPAVGKACRSHQIGHPDTVIAMLAKLDGRRLDDVCPVGLGLRLGNSHAGCLFACLVVAVWAWKSVNIALMLTVIKTADRQDVMSMRWLKSNRDLRLRVESVSVFPAFFFVTRKLRLAANLSIASLARHKSDERHHGSRAKSPNADGQLAPQENTPCIERKLPQHWPFFAPPHSLLRWPTARPPFHYLPVRLPTNRSASSNRCMPFMTRCLPA</sequence>
<reference evidence="2 3" key="1">
    <citation type="submission" date="2018-08" db="EMBL/GenBank/DDBJ databases">
        <title>Recombination of ecologically and evolutionarily significant loci maintains genetic cohesion in the Pseudomonas syringae species complex.</title>
        <authorList>
            <person name="Dillon M."/>
            <person name="Thakur S."/>
            <person name="Almeida R.N.D."/>
            <person name="Weir B.S."/>
            <person name="Guttman D.S."/>
        </authorList>
    </citation>
    <scope>NUCLEOTIDE SEQUENCE [LARGE SCALE GENOMIC DNA]</scope>
    <source>
        <strain evidence="2 3">ICMP 11947</strain>
    </source>
</reference>
<accession>A0A3M5WLX1</accession>
<evidence type="ECO:0000313" key="2">
    <source>
        <dbReference type="EMBL" id="RMU71426.1"/>
    </source>
</evidence>
<protein>
    <submittedName>
        <fullName evidence="2">Uncharacterized protein</fullName>
    </submittedName>
</protein>